<feature type="compositionally biased region" description="Low complexity" evidence="1">
    <location>
        <begin position="27"/>
        <end position="42"/>
    </location>
</feature>
<dbReference type="AlphaFoldDB" id="A0A292IH46"/>
<protein>
    <submittedName>
        <fullName evidence="3">Uncharacterized protein</fullName>
    </submittedName>
</protein>
<evidence type="ECO:0000256" key="2">
    <source>
        <dbReference type="SAM" id="Phobius"/>
    </source>
</evidence>
<accession>A0A292IH46</accession>
<sequence length="119" mass="14080">MYIKQFIFLRILKIFHWFSTSKTSEINSQTNSNENPPNNSYPTEVNKNDFKEESKPNEKLPENNDAIKQDQKDKKQKSKYLLLIKKYYEKKPFLYATLIMWSIIILIGGLLITRGLGLY</sequence>
<keyword evidence="2" id="KW-0812">Transmembrane</keyword>
<proteinExistence type="predicted"/>
<feature type="region of interest" description="Disordered" evidence="1">
    <location>
        <begin position="25"/>
        <end position="77"/>
    </location>
</feature>
<feature type="transmembrane region" description="Helical" evidence="2">
    <location>
        <begin position="93"/>
        <end position="112"/>
    </location>
</feature>
<gene>
    <name evidence="3" type="ORF">MAMA39_00860</name>
</gene>
<organism evidence="3 4">
    <name type="scientific">Mycoplasma amphoriforme A39</name>
    <dbReference type="NCBI Taxonomy" id="572419"/>
    <lineage>
        <taxon>Bacteria</taxon>
        <taxon>Bacillati</taxon>
        <taxon>Mycoplasmatota</taxon>
        <taxon>Mollicutes</taxon>
        <taxon>Mycoplasmataceae</taxon>
        <taxon>Mycoplasma</taxon>
    </lineage>
</organism>
<keyword evidence="2" id="KW-0472">Membrane</keyword>
<name>A0A292IH46_9MOLU</name>
<dbReference type="KEGG" id="mamp:MAMA39_00860"/>
<evidence type="ECO:0000313" key="3">
    <source>
        <dbReference type="EMBL" id="CDN40210.1"/>
    </source>
</evidence>
<evidence type="ECO:0000313" key="4">
    <source>
        <dbReference type="Proteomes" id="UP000261764"/>
    </source>
</evidence>
<dbReference type="RefSeq" id="WP_343251551.1">
    <property type="nucleotide sequence ID" value="NZ_HG937516.1"/>
</dbReference>
<keyword evidence="2" id="KW-1133">Transmembrane helix</keyword>
<keyword evidence="4" id="KW-1185">Reference proteome</keyword>
<feature type="compositionally biased region" description="Basic and acidic residues" evidence="1">
    <location>
        <begin position="46"/>
        <end position="73"/>
    </location>
</feature>
<dbReference type="EMBL" id="HG937516">
    <property type="protein sequence ID" value="CDN40210.1"/>
    <property type="molecule type" value="Genomic_DNA"/>
</dbReference>
<dbReference type="Proteomes" id="UP000261764">
    <property type="component" value="Chromosome I"/>
</dbReference>
<reference evidence="3 4" key="1">
    <citation type="journal article" date="2015" name="Clin. Infect. Dis.">
        <title>Genomic Investigations unmask Mycoplasma amphoriforme, a new respiratory pathogen.</title>
        <authorList>
            <person name="Gillespie S.H."/>
            <person name="Ling C.L."/>
            <person name="Oravcova K."/>
            <person name="Pinheiro M."/>
            <person name="Wells L."/>
            <person name="Bryant J.M."/>
            <person name="McHugh T.D."/>
            <person name="Bebear C."/>
            <person name="Webster D."/>
            <person name="Harris S.R."/>
            <person name="Seth-Smith H.M."/>
            <person name="Thomson N.R."/>
        </authorList>
    </citation>
    <scope>NUCLEOTIDE SEQUENCE [LARGE SCALE GENOMIC DNA]</scope>
    <source>
        <strain evidence="3 4">A39</strain>
    </source>
</reference>
<evidence type="ECO:0000256" key="1">
    <source>
        <dbReference type="SAM" id="MobiDB-lite"/>
    </source>
</evidence>